<keyword evidence="2 4" id="KW-0238">DNA-binding</keyword>
<evidence type="ECO:0000256" key="2">
    <source>
        <dbReference type="ARBA" id="ARBA00023125"/>
    </source>
</evidence>
<dbReference type="RefSeq" id="WP_189243849.1">
    <property type="nucleotide sequence ID" value="NZ_BMQP01000052.1"/>
</dbReference>
<dbReference type="AlphaFoldDB" id="A0A8J3SER0"/>
<dbReference type="Proteomes" id="UP000655044">
    <property type="component" value="Unassembled WGS sequence"/>
</dbReference>
<evidence type="ECO:0000259" key="5">
    <source>
        <dbReference type="PROSITE" id="PS50977"/>
    </source>
</evidence>
<dbReference type="PRINTS" id="PR00455">
    <property type="entry name" value="HTHTETR"/>
</dbReference>
<dbReference type="Pfam" id="PF00440">
    <property type="entry name" value="TetR_N"/>
    <property type="match status" value="1"/>
</dbReference>
<name>A0A8J3SER0_PLARO</name>
<dbReference type="InterPro" id="IPR009057">
    <property type="entry name" value="Homeodomain-like_sf"/>
</dbReference>
<dbReference type="InterPro" id="IPR001647">
    <property type="entry name" value="HTH_TetR"/>
</dbReference>
<keyword evidence="1" id="KW-0805">Transcription regulation</keyword>
<organism evidence="6 7">
    <name type="scientific">Planobispora rosea</name>
    <dbReference type="NCBI Taxonomy" id="35762"/>
    <lineage>
        <taxon>Bacteria</taxon>
        <taxon>Bacillati</taxon>
        <taxon>Actinomycetota</taxon>
        <taxon>Actinomycetes</taxon>
        <taxon>Streptosporangiales</taxon>
        <taxon>Streptosporangiaceae</taxon>
        <taxon>Planobispora</taxon>
    </lineage>
</organism>
<proteinExistence type="predicted"/>
<dbReference type="SUPFAM" id="SSF46689">
    <property type="entry name" value="Homeodomain-like"/>
    <property type="match status" value="1"/>
</dbReference>
<dbReference type="GO" id="GO:0045892">
    <property type="term" value="P:negative regulation of DNA-templated transcription"/>
    <property type="evidence" value="ECO:0007669"/>
    <property type="project" value="UniProtKB-ARBA"/>
</dbReference>
<dbReference type="InterPro" id="IPR050109">
    <property type="entry name" value="HTH-type_TetR-like_transc_reg"/>
</dbReference>
<dbReference type="EMBL" id="BOOI01000079">
    <property type="protein sequence ID" value="GIH88378.1"/>
    <property type="molecule type" value="Genomic_DNA"/>
</dbReference>
<comment type="caution">
    <text evidence="6">The sequence shown here is derived from an EMBL/GenBank/DDBJ whole genome shotgun (WGS) entry which is preliminary data.</text>
</comment>
<protein>
    <recommendedName>
        <fullName evidence="5">HTH tetR-type domain-containing protein</fullName>
    </recommendedName>
</protein>
<dbReference type="GO" id="GO:0003700">
    <property type="term" value="F:DNA-binding transcription factor activity"/>
    <property type="evidence" value="ECO:0007669"/>
    <property type="project" value="TreeGrafter"/>
</dbReference>
<reference evidence="6" key="1">
    <citation type="submission" date="2021-01" db="EMBL/GenBank/DDBJ databases">
        <title>Whole genome shotgun sequence of Planobispora rosea NBRC 15558.</title>
        <authorList>
            <person name="Komaki H."/>
            <person name="Tamura T."/>
        </authorList>
    </citation>
    <scope>NUCLEOTIDE SEQUENCE</scope>
    <source>
        <strain evidence="6">NBRC 15558</strain>
    </source>
</reference>
<keyword evidence="3" id="KW-0804">Transcription</keyword>
<sequence>MGRIAGVTAAETRERLLRAAAEVFAERGYDGTRVADIAASAGVSNGALYTHFGSKAELLVAALRAHGPRLLADLLAADPDRPIADLLVAVGRSLPRPREACGHLIVEALVAARRDEEVARSMRGYVGERADWLAGLVRLAQRDGGLDPALPPDALAHFCLLLAMGSALVTSDLHAVDDEEWAALLTRVVSALATTGTTEQRGAP</sequence>
<evidence type="ECO:0000313" key="6">
    <source>
        <dbReference type="EMBL" id="GIH88378.1"/>
    </source>
</evidence>
<feature type="domain" description="HTH tetR-type" evidence="5">
    <location>
        <begin position="10"/>
        <end position="70"/>
    </location>
</feature>
<dbReference type="PROSITE" id="PS50977">
    <property type="entry name" value="HTH_TETR_2"/>
    <property type="match status" value="1"/>
</dbReference>
<dbReference type="Gene3D" id="1.10.357.10">
    <property type="entry name" value="Tetracycline Repressor, domain 2"/>
    <property type="match status" value="1"/>
</dbReference>
<accession>A0A8J3SER0</accession>
<evidence type="ECO:0000256" key="4">
    <source>
        <dbReference type="PROSITE-ProRule" id="PRU00335"/>
    </source>
</evidence>
<keyword evidence="7" id="KW-1185">Reference proteome</keyword>
<dbReference type="GO" id="GO:0000976">
    <property type="term" value="F:transcription cis-regulatory region binding"/>
    <property type="evidence" value="ECO:0007669"/>
    <property type="project" value="TreeGrafter"/>
</dbReference>
<feature type="DNA-binding region" description="H-T-H motif" evidence="4">
    <location>
        <begin position="33"/>
        <end position="52"/>
    </location>
</feature>
<evidence type="ECO:0000313" key="7">
    <source>
        <dbReference type="Proteomes" id="UP000655044"/>
    </source>
</evidence>
<gene>
    <name evidence="6" type="ORF">Pro02_67860</name>
</gene>
<dbReference type="InterPro" id="IPR036271">
    <property type="entry name" value="Tet_transcr_reg_TetR-rel_C_sf"/>
</dbReference>
<evidence type="ECO:0000256" key="1">
    <source>
        <dbReference type="ARBA" id="ARBA00023015"/>
    </source>
</evidence>
<dbReference type="FunFam" id="1.10.10.60:FF:000141">
    <property type="entry name" value="TetR family transcriptional regulator"/>
    <property type="match status" value="1"/>
</dbReference>
<dbReference type="SUPFAM" id="SSF48498">
    <property type="entry name" value="Tetracyclin repressor-like, C-terminal domain"/>
    <property type="match status" value="1"/>
</dbReference>
<dbReference type="PANTHER" id="PTHR30055">
    <property type="entry name" value="HTH-TYPE TRANSCRIPTIONAL REGULATOR RUTR"/>
    <property type="match status" value="1"/>
</dbReference>
<dbReference type="PANTHER" id="PTHR30055:SF234">
    <property type="entry name" value="HTH-TYPE TRANSCRIPTIONAL REGULATOR BETI"/>
    <property type="match status" value="1"/>
</dbReference>
<evidence type="ECO:0000256" key="3">
    <source>
        <dbReference type="ARBA" id="ARBA00023163"/>
    </source>
</evidence>